<proteinExistence type="predicted"/>
<comment type="cofactor">
    <cofactor evidence="1">
        <name>[4Fe-4S] cluster</name>
        <dbReference type="ChEBI" id="CHEBI:49883"/>
    </cofactor>
</comment>
<evidence type="ECO:0000259" key="7">
    <source>
        <dbReference type="PROSITE" id="PS51918"/>
    </source>
</evidence>
<feature type="domain" description="B12-binding" evidence="6">
    <location>
        <begin position="2"/>
        <end position="171"/>
    </location>
</feature>
<keyword evidence="3" id="KW-0479">Metal-binding</keyword>
<evidence type="ECO:0000256" key="5">
    <source>
        <dbReference type="ARBA" id="ARBA00023014"/>
    </source>
</evidence>
<dbReference type="GO" id="GO:0046872">
    <property type="term" value="F:metal ion binding"/>
    <property type="evidence" value="ECO:0007669"/>
    <property type="project" value="UniProtKB-KW"/>
</dbReference>
<dbReference type="AlphaFoldDB" id="A0A382ECE9"/>
<dbReference type="CDD" id="cd01335">
    <property type="entry name" value="Radical_SAM"/>
    <property type="match status" value="1"/>
</dbReference>
<keyword evidence="4" id="KW-0408">Iron</keyword>
<evidence type="ECO:0000259" key="6">
    <source>
        <dbReference type="PROSITE" id="PS51332"/>
    </source>
</evidence>
<dbReference type="InterPro" id="IPR051198">
    <property type="entry name" value="BchE-like"/>
</dbReference>
<name>A0A382ECE9_9ZZZZ</name>
<dbReference type="InterPro" id="IPR036724">
    <property type="entry name" value="Cobalamin-bd_sf"/>
</dbReference>
<dbReference type="InterPro" id="IPR006638">
    <property type="entry name" value="Elp3/MiaA/NifB-like_rSAM"/>
</dbReference>
<dbReference type="SFLD" id="SFLDG01082">
    <property type="entry name" value="B12-binding_domain_containing"/>
    <property type="match status" value="1"/>
</dbReference>
<evidence type="ECO:0000256" key="2">
    <source>
        <dbReference type="ARBA" id="ARBA00022691"/>
    </source>
</evidence>
<organism evidence="8">
    <name type="scientific">marine metagenome</name>
    <dbReference type="NCBI Taxonomy" id="408172"/>
    <lineage>
        <taxon>unclassified sequences</taxon>
        <taxon>metagenomes</taxon>
        <taxon>ecological metagenomes</taxon>
    </lineage>
</organism>
<dbReference type="InterPro" id="IPR006158">
    <property type="entry name" value="Cobalamin-bd"/>
</dbReference>
<evidence type="ECO:0000256" key="4">
    <source>
        <dbReference type="ARBA" id="ARBA00023004"/>
    </source>
</evidence>
<evidence type="ECO:0000256" key="1">
    <source>
        <dbReference type="ARBA" id="ARBA00001966"/>
    </source>
</evidence>
<keyword evidence="5" id="KW-0411">Iron-sulfur</keyword>
<accession>A0A382ECE9</accession>
<dbReference type="SMART" id="SM00729">
    <property type="entry name" value="Elp3"/>
    <property type="match status" value="1"/>
</dbReference>
<dbReference type="EMBL" id="UINC01043802">
    <property type="protein sequence ID" value="SVB48348.1"/>
    <property type="molecule type" value="Genomic_DNA"/>
</dbReference>
<protein>
    <submittedName>
        <fullName evidence="8">Uncharacterized protein</fullName>
    </submittedName>
</protein>
<dbReference type="SFLD" id="SFLDG01123">
    <property type="entry name" value="methyltransferase_(Class_B)"/>
    <property type="match status" value="1"/>
</dbReference>
<gene>
    <name evidence="8" type="ORF">METZ01_LOCUS201202</name>
</gene>
<dbReference type="InterPro" id="IPR007197">
    <property type="entry name" value="rSAM"/>
</dbReference>
<dbReference type="Pfam" id="PF04055">
    <property type="entry name" value="Radical_SAM"/>
    <property type="match status" value="1"/>
</dbReference>
<reference evidence="8" key="1">
    <citation type="submission" date="2018-05" db="EMBL/GenBank/DDBJ databases">
        <authorList>
            <person name="Lanie J.A."/>
            <person name="Ng W.-L."/>
            <person name="Kazmierczak K.M."/>
            <person name="Andrzejewski T.M."/>
            <person name="Davidsen T.M."/>
            <person name="Wayne K.J."/>
            <person name="Tettelin H."/>
            <person name="Glass J.I."/>
            <person name="Rusch D."/>
            <person name="Podicherti R."/>
            <person name="Tsui H.-C.T."/>
            <person name="Winkler M.E."/>
        </authorList>
    </citation>
    <scope>NUCLEOTIDE SEQUENCE</scope>
</reference>
<dbReference type="PROSITE" id="PS51332">
    <property type="entry name" value="B12_BINDING"/>
    <property type="match status" value="1"/>
</dbReference>
<dbReference type="GO" id="GO:0031419">
    <property type="term" value="F:cobalamin binding"/>
    <property type="evidence" value="ECO:0007669"/>
    <property type="project" value="InterPro"/>
</dbReference>
<keyword evidence="2" id="KW-0949">S-adenosyl-L-methionine</keyword>
<dbReference type="SUPFAM" id="SSF52242">
    <property type="entry name" value="Cobalamin (vitamin B12)-binding domain"/>
    <property type="match status" value="1"/>
</dbReference>
<dbReference type="Gene3D" id="3.80.30.20">
    <property type="entry name" value="tm_1862 like domain"/>
    <property type="match status" value="1"/>
</dbReference>
<dbReference type="Pfam" id="PF02310">
    <property type="entry name" value="B12-binding"/>
    <property type="match status" value="1"/>
</dbReference>
<dbReference type="SFLD" id="SFLDS00029">
    <property type="entry name" value="Radical_SAM"/>
    <property type="match status" value="1"/>
</dbReference>
<dbReference type="GO" id="GO:0003824">
    <property type="term" value="F:catalytic activity"/>
    <property type="evidence" value="ECO:0007669"/>
    <property type="project" value="InterPro"/>
</dbReference>
<dbReference type="InterPro" id="IPR034466">
    <property type="entry name" value="Methyltransferase_Class_B"/>
</dbReference>
<feature type="domain" description="Radical SAM core" evidence="7">
    <location>
        <begin position="218"/>
        <end position="451"/>
    </location>
</feature>
<dbReference type="SUPFAM" id="SSF102114">
    <property type="entry name" value="Radical SAM enzymes"/>
    <property type="match status" value="1"/>
</dbReference>
<dbReference type="PANTHER" id="PTHR43409">
    <property type="entry name" value="ANAEROBIC MAGNESIUM-PROTOPORPHYRIN IX MONOMETHYL ESTER CYCLASE-RELATED"/>
    <property type="match status" value="1"/>
</dbReference>
<dbReference type="InterPro" id="IPR058240">
    <property type="entry name" value="rSAM_sf"/>
</dbReference>
<dbReference type="PROSITE" id="PS51918">
    <property type="entry name" value="RADICAL_SAM"/>
    <property type="match status" value="1"/>
</dbReference>
<dbReference type="InterPro" id="IPR023404">
    <property type="entry name" value="rSAM_horseshoe"/>
</dbReference>
<evidence type="ECO:0000313" key="8">
    <source>
        <dbReference type="EMBL" id="SVB48348.1"/>
    </source>
</evidence>
<dbReference type="GO" id="GO:0051539">
    <property type="term" value="F:4 iron, 4 sulfur cluster binding"/>
    <property type="evidence" value="ECO:0007669"/>
    <property type="project" value="UniProtKB-KW"/>
</dbReference>
<feature type="non-terminal residue" evidence="8">
    <location>
        <position position="475"/>
    </location>
</feature>
<sequence length="475" mass="55556">MGIKVLFLYPNTFGMNMLPPAIALFSAILKERGHRVDLFDATYYQTDHGIDSDGTKAGRLNVVPFSANEKGIKMLSTDWRTDIRKKIDSFEPELIALSTTEDMWLLGVRMLEEIEDSINRDKIPVIAGGVFPTFAPEIVIRHRLVDMVCVGEGENTMIDLCERIEKGNSWNDVTNTWVKQKNRSIIKNPISEPFEIDDTPIIDIDLFEERRLYRPMAGKWYKMMPVETIRGCPYKCTFCNSPDQITLYNEETESNFFRKKNMNLVYKELKYFKDNHGVEYNYFWADTFLSWNEREFDEFCEMYSDIRLPFWMQTRPETITEYKVKRLAEVGLHRISFGLEHGNEGFRKKLLRRDWKNGPIIDALKIPVRYGVPFSVNNITGFPTETRELAMDTVELNRYIDSHNQNLYSFVPFHGTPLRKICEDMGLVNPDTISKALTDKPMLVQKQYLPEEIEGLQKCFVLYVKLPKSRWKDVR</sequence>
<evidence type="ECO:0000256" key="3">
    <source>
        <dbReference type="ARBA" id="ARBA00022723"/>
    </source>
</evidence>
<dbReference type="Gene3D" id="3.40.50.280">
    <property type="entry name" value="Cobalamin-binding domain"/>
    <property type="match status" value="1"/>
</dbReference>